<evidence type="ECO:0000259" key="5">
    <source>
        <dbReference type="PROSITE" id="PS50893"/>
    </source>
</evidence>
<dbReference type="PROSITE" id="PS50893">
    <property type="entry name" value="ABC_TRANSPORTER_2"/>
    <property type="match status" value="1"/>
</dbReference>
<dbReference type="InterPro" id="IPR003439">
    <property type="entry name" value="ABC_transporter-like_ATP-bd"/>
</dbReference>
<dbReference type="Proteomes" id="UP001500755">
    <property type="component" value="Unassembled WGS sequence"/>
</dbReference>
<comment type="caution">
    <text evidence="6">The sequence shown here is derived from an EMBL/GenBank/DDBJ whole genome shotgun (WGS) entry which is preliminary data.</text>
</comment>
<dbReference type="InterPro" id="IPR003593">
    <property type="entry name" value="AAA+_ATPase"/>
</dbReference>
<dbReference type="SMART" id="SM00382">
    <property type="entry name" value="AAA"/>
    <property type="match status" value="1"/>
</dbReference>
<dbReference type="SUPFAM" id="SSF52540">
    <property type="entry name" value="P-loop containing nucleoside triphosphate hydrolases"/>
    <property type="match status" value="1"/>
</dbReference>
<keyword evidence="7" id="KW-1185">Reference proteome</keyword>
<keyword evidence="2" id="KW-0813">Transport</keyword>
<dbReference type="Gene3D" id="3.40.50.300">
    <property type="entry name" value="P-loop containing nucleotide triphosphate hydrolases"/>
    <property type="match status" value="1"/>
</dbReference>
<sequence>MLELTDIALTSGRKTWLDDVSFTAASRRITGVVGPRGAGKTELVRVIMGLIAPDSGTVALEGEELGFGDRQNFGYLPAERGGYPGMKVLEQIVFFARLHGMTMGAAERNAVTLLARLDLSDRAYAPLDHLTGTEAALVDIAAVLAADPDVVVLDEPFEGLDAAGVQKVFALLRDHADSGVPVLFTSDDWDLTQQVADDVVVLSHGAVFAAGPLTELRAEDAGYRAAYADPTAATAAGEAISAAAGASGVVVEGTEVTFGADSEDAAAAAVRGTEGLRGFGAVAPGLAELFKERV</sequence>
<evidence type="ECO:0000256" key="4">
    <source>
        <dbReference type="ARBA" id="ARBA00022840"/>
    </source>
</evidence>
<protein>
    <recommendedName>
        <fullName evidence="5">ABC transporter domain-containing protein</fullName>
    </recommendedName>
</protein>
<keyword evidence="3" id="KW-0547">Nucleotide-binding</keyword>
<dbReference type="Pfam" id="PF00005">
    <property type="entry name" value="ABC_tran"/>
    <property type="match status" value="1"/>
</dbReference>
<accession>A0ABP5EPL7</accession>
<evidence type="ECO:0000256" key="1">
    <source>
        <dbReference type="ARBA" id="ARBA00005417"/>
    </source>
</evidence>
<dbReference type="PANTHER" id="PTHR43335:SF4">
    <property type="entry name" value="ABC TRANSPORTER, ATP-BINDING PROTEIN"/>
    <property type="match status" value="1"/>
</dbReference>
<evidence type="ECO:0000256" key="3">
    <source>
        <dbReference type="ARBA" id="ARBA00022741"/>
    </source>
</evidence>
<evidence type="ECO:0000313" key="7">
    <source>
        <dbReference type="Proteomes" id="UP001500755"/>
    </source>
</evidence>
<organism evidence="6 7">
    <name type="scientific">Brevibacterium samyangense</name>
    <dbReference type="NCBI Taxonomy" id="366888"/>
    <lineage>
        <taxon>Bacteria</taxon>
        <taxon>Bacillati</taxon>
        <taxon>Actinomycetota</taxon>
        <taxon>Actinomycetes</taxon>
        <taxon>Micrococcales</taxon>
        <taxon>Brevibacteriaceae</taxon>
        <taxon>Brevibacterium</taxon>
    </lineage>
</organism>
<evidence type="ECO:0000313" key="6">
    <source>
        <dbReference type="EMBL" id="GAA2004273.1"/>
    </source>
</evidence>
<comment type="similarity">
    <text evidence="1">Belongs to the ABC transporter superfamily.</text>
</comment>
<gene>
    <name evidence="6" type="ORF">GCM10009755_12010</name>
</gene>
<name>A0ABP5EPL7_9MICO</name>
<dbReference type="PANTHER" id="PTHR43335">
    <property type="entry name" value="ABC TRANSPORTER, ATP-BINDING PROTEIN"/>
    <property type="match status" value="1"/>
</dbReference>
<keyword evidence="4" id="KW-0067">ATP-binding</keyword>
<proteinExistence type="inferred from homology"/>
<dbReference type="InterPro" id="IPR027417">
    <property type="entry name" value="P-loop_NTPase"/>
</dbReference>
<reference evidence="7" key="1">
    <citation type="journal article" date="2019" name="Int. J. Syst. Evol. Microbiol.">
        <title>The Global Catalogue of Microorganisms (GCM) 10K type strain sequencing project: providing services to taxonomists for standard genome sequencing and annotation.</title>
        <authorList>
            <consortium name="The Broad Institute Genomics Platform"/>
            <consortium name="The Broad Institute Genome Sequencing Center for Infectious Disease"/>
            <person name="Wu L."/>
            <person name="Ma J."/>
        </authorList>
    </citation>
    <scope>NUCLEOTIDE SEQUENCE [LARGE SCALE GENOMIC DNA]</scope>
    <source>
        <strain evidence="7">JCM 14546</strain>
    </source>
</reference>
<feature type="domain" description="ABC transporter" evidence="5">
    <location>
        <begin position="2"/>
        <end position="229"/>
    </location>
</feature>
<dbReference type="EMBL" id="BAAANO010000011">
    <property type="protein sequence ID" value="GAA2004273.1"/>
    <property type="molecule type" value="Genomic_DNA"/>
</dbReference>
<dbReference type="RefSeq" id="WP_344307904.1">
    <property type="nucleotide sequence ID" value="NZ_BAAANO010000011.1"/>
</dbReference>
<evidence type="ECO:0000256" key="2">
    <source>
        <dbReference type="ARBA" id="ARBA00022448"/>
    </source>
</evidence>